<dbReference type="EMBL" id="MRWQ01000006">
    <property type="protein sequence ID" value="OKL36837.1"/>
    <property type="molecule type" value="Genomic_DNA"/>
</dbReference>
<gene>
    <name evidence="2" type="ORF">BLL40_08915</name>
</gene>
<dbReference type="AlphaFoldDB" id="A0A1Q5P3L8"/>
<sequence>MNDRNDQLQEWIRQLDQAHEYGMFFDQQTVAEMLFIMERQQQDLKRMDAVIKAMDKQKVKMVQRHSATIENSFSLLKELQKMQSKIARYEDELDFCANAIKAIANDACSGKLIIRKEENKMAGKELERKR</sequence>
<reference evidence="2 3" key="1">
    <citation type="submission" date="2016-12" db="EMBL/GenBank/DDBJ databases">
        <title>Domibacillus sp. SAOS 44 whole genome sequencing.</title>
        <authorList>
            <person name="Verma A."/>
            <person name="Krishnamurthi S."/>
        </authorList>
    </citation>
    <scope>NUCLEOTIDE SEQUENCE [LARGE SCALE GENOMIC DNA]</scope>
    <source>
        <strain evidence="2 3">SAOS 44</strain>
    </source>
</reference>
<dbReference type="RefSeq" id="WP_073711560.1">
    <property type="nucleotide sequence ID" value="NZ_MRWQ01000006.1"/>
</dbReference>
<evidence type="ECO:0000313" key="2">
    <source>
        <dbReference type="EMBL" id="OKL36837.1"/>
    </source>
</evidence>
<dbReference type="OrthoDB" id="9882899at2"/>
<dbReference type="Proteomes" id="UP000186524">
    <property type="component" value="Unassembled WGS sequence"/>
</dbReference>
<proteinExistence type="predicted"/>
<comment type="caution">
    <text evidence="2">The sequence shown here is derived from an EMBL/GenBank/DDBJ whole genome shotgun (WGS) entry which is preliminary data.</text>
</comment>
<feature type="coiled-coil region" evidence="1">
    <location>
        <begin position="37"/>
        <end position="99"/>
    </location>
</feature>
<evidence type="ECO:0000256" key="1">
    <source>
        <dbReference type="SAM" id="Coils"/>
    </source>
</evidence>
<keyword evidence="3" id="KW-1185">Reference proteome</keyword>
<evidence type="ECO:0000313" key="3">
    <source>
        <dbReference type="Proteomes" id="UP000186524"/>
    </source>
</evidence>
<protein>
    <submittedName>
        <fullName evidence="2">Uncharacterized protein</fullName>
    </submittedName>
</protein>
<keyword evidence="1" id="KW-0175">Coiled coil</keyword>
<accession>A0A1Q5P3L8</accession>
<name>A0A1Q5P3L8_9BACI</name>
<organism evidence="2 3">
    <name type="scientific">Domibacillus mangrovi</name>
    <dbReference type="NCBI Taxonomy" id="1714354"/>
    <lineage>
        <taxon>Bacteria</taxon>
        <taxon>Bacillati</taxon>
        <taxon>Bacillota</taxon>
        <taxon>Bacilli</taxon>
        <taxon>Bacillales</taxon>
        <taxon>Bacillaceae</taxon>
        <taxon>Domibacillus</taxon>
    </lineage>
</organism>